<gene>
    <name evidence="2" type="ORF">CYK00_03470</name>
</gene>
<name>A0A2I1XDE6_NEISI</name>
<sequence length="64" mass="7165">MESSIKNRDLCKIPFSPDSRNPNTGFRLFSPQITPKFYPNTPLILPGYLIIRHPGRLLGGSGHT</sequence>
<proteinExistence type="predicted"/>
<evidence type="ECO:0000256" key="1">
    <source>
        <dbReference type="SAM" id="MobiDB-lite"/>
    </source>
</evidence>
<evidence type="ECO:0000313" key="3">
    <source>
        <dbReference type="Proteomes" id="UP000234767"/>
    </source>
</evidence>
<organism evidence="2 3">
    <name type="scientific">Neisseria sicca</name>
    <dbReference type="NCBI Taxonomy" id="490"/>
    <lineage>
        <taxon>Bacteria</taxon>
        <taxon>Pseudomonadati</taxon>
        <taxon>Pseudomonadota</taxon>
        <taxon>Betaproteobacteria</taxon>
        <taxon>Neisseriales</taxon>
        <taxon>Neisseriaceae</taxon>
        <taxon>Neisseria</taxon>
    </lineage>
</organism>
<dbReference type="AlphaFoldDB" id="A0A2I1XDE6"/>
<comment type="caution">
    <text evidence="2">The sequence shown here is derived from an EMBL/GenBank/DDBJ whole genome shotgun (WGS) entry which is preliminary data.</text>
</comment>
<dbReference type="EMBL" id="PKJO01000003">
    <property type="protein sequence ID" value="PLA40645.1"/>
    <property type="molecule type" value="Genomic_DNA"/>
</dbReference>
<dbReference type="Proteomes" id="UP000234767">
    <property type="component" value="Unassembled WGS sequence"/>
</dbReference>
<feature type="compositionally biased region" description="Basic and acidic residues" evidence="1">
    <location>
        <begin position="1"/>
        <end position="11"/>
    </location>
</feature>
<feature type="region of interest" description="Disordered" evidence="1">
    <location>
        <begin position="1"/>
        <end position="23"/>
    </location>
</feature>
<evidence type="ECO:0000313" key="2">
    <source>
        <dbReference type="EMBL" id="PLA40645.1"/>
    </source>
</evidence>
<reference evidence="2 3" key="1">
    <citation type="submission" date="2017-12" db="EMBL/GenBank/DDBJ databases">
        <title>Phylogenetic diversity of female urinary microbiome.</title>
        <authorList>
            <person name="Thomas-White K."/>
            <person name="Wolfe A.J."/>
        </authorList>
    </citation>
    <scope>NUCLEOTIDE SEQUENCE [LARGE SCALE GENOMIC DNA]</scope>
    <source>
        <strain evidence="2 3">UMB0321</strain>
    </source>
</reference>
<accession>A0A2I1XDE6</accession>
<protein>
    <submittedName>
        <fullName evidence="2">Uncharacterized protein</fullName>
    </submittedName>
</protein>